<accession>A0A386KKG4</accession>
<protein>
    <submittedName>
        <fullName evidence="2">DNA helicase</fullName>
    </submittedName>
</protein>
<gene>
    <name evidence="2" type="primary">5</name>
    <name evidence="2" type="ORF">SEA_BURRO_5</name>
</gene>
<dbReference type="Pfam" id="PF00271">
    <property type="entry name" value="Helicase_C"/>
    <property type="match status" value="1"/>
</dbReference>
<feature type="domain" description="Helicase C-terminal" evidence="1">
    <location>
        <begin position="284"/>
        <end position="390"/>
    </location>
</feature>
<dbReference type="KEGG" id="vg:55611815"/>
<dbReference type="SUPFAM" id="SSF52540">
    <property type="entry name" value="P-loop containing nucleoside triphosphate hydrolases"/>
    <property type="match status" value="1"/>
</dbReference>
<dbReference type="Proteomes" id="UP000267142">
    <property type="component" value="Segment"/>
</dbReference>
<dbReference type="RefSeq" id="YP_009841624.1">
    <property type="nucleotide sequence ID" value="NC_048733.1"/>
</dbReference>
<reference evidence="2 3" key="1">
    <citation type="submission" date="2018-08" db="EMBL/GenBank/DDBJ databases">
        <authorList>
            <person name="Solberg C.E."/>
            <person name="Bonilla J.A."/>
            <person name="Klyczek K."/>
            <person name="Garlena R.A."/>
            <person name="Russell D.A."/>
            <person name="Pope W.H."/>
            <person name="Jacobs-Sera D."/>
            <person name="Hatfull G.F."/>
        </authorList>
    </citation>
    <scope>NUCLEOTIDE SEQUENCE [LARGE SCALE GENOMIC DNA]</scope>
</reference>
<keyword evidence="2" id="KW-0067">ATP-binding</keyword>
<keyword evidence="2" id="KW-0547">Nucleotide-binding</keyword>
<sequence length="411" mass="46299">MSPEVPERRSISDIEAAFAAGDRDFDAWMPHQLTVLENWEGQNCEGKHLVFYPTGKGKTKIMLGMIAMSGYGVCVVIAPPITHSKWIHEGKMVGIKVIAMSHAKFRQSDVRLQRKTPIIVDEFHLLGGHGGKGWQKLDRAAAGLQAPLVLGSATPNYNDAERCYCLVHVLSPFDNRGGYDTWIFKHCEIEVNRYAHLPNVLGFLNYKDAAHFLSEQPFVSYLPDDAPDIISDIEINSPPMPAEFHDLRIDRTRKRVMASMMEIRQRESFRRRVDGDQLEDYTLDMLSYLIGQMPEGTKWILFAARKTIAKIIYEGNLAADLKSVYIDGDTSMTDKNAAVKQFIEDPETEFMVGTASMATGTDGIDKVCKLMVIVDDTDDDALRRQLVGRILPRGIVTPDDYVGRVAYRFTY</sequence>
<keyword evidence="2" id="KW-0347">Helicase</keyword>
<dbReference type="InterPro" id="IPR001650">
    <property type="entry name" value="Helicase_C-like"/>
</dbReference>
<evidence type="ECO:0000313" key="3">
    <source>
        <dbReference type="Proteomes" id="UP000267142"/>
    </source>
</evidence>
<name>A0A386KKG4_9CAUD</name>
<dbReference type="GeneID" id="55611815"/>
<dbReference type="InterPro" id="IPR027417">
    <property type="entry name" value="P-loop_NTPase"/>
</dbReference>
<organism evidence="2 3">
    <name type="scientific">Microbacterium phage Burro</name>
    <dbReference type="NCBI Taxonomy" id="2315703"/>
    <lineage>
        <taxon>Viruses</taxon>
        <taxon>Duplodnaviria</taxon>
        <taxon>Heunggongvirae</taxon>
        <taxon>Uroviricota</taxon>
        <taxon>Caudoviricetes</taxon>
        <taxon>Burrovirus</taxon>
        <taxon>Burrovirus burro</taxon>
    </lineage>
</organism>
<evidence type="ECO:0000259" key="1">
    <source>
        <dbReference type="Pfam" id="PF00271"/>
    </source>
</evidence>
<dbReference type="GO" id="GO:0004386">
    <property type="term" value="F:helicase activity"/>
    <property type="evidence" value="ECO:0007669"/>
    <property type="project" value="UniProtKB-KW"/>
</dbReference>
<dbReference type="EMBL" id="MH825698">
    <property type="protein sequence ID" value="AYD86148.1"/>
    <property type="molecule type" value="Genomic_DNA"/>
</dbReference>
<keyword evidence="2" id="KW-0378">Hydrolase</keyword>
<proteinExistence type="predicted"/>
<keyword evidence="3" id="KW-1185">Reference proteome</keyword>
<evidence type="ECO:0000313" key="2">
    <source>
        <dbReference type="EMBL" id="AYD86148.1"/>
    </source>
</evidence>
<dbReference type="Gene3D" id="3.40.50.300">
    <property type="entry name" value="P-loop containing nucleotide triphosphate hydrolases"/>
    <property type="match status" value="2"/>
</dbReference>